<evidence type="ECO:0000313" key="1">
    <source>
        <dbReference type="EMBL" id="RDD82445.1"/>
    </source>
</evidence>
<accession>A0A369UQW5</accession>
<gene>
    <name evidence="1" type="ORF">DVJ77_05715</name>
</gene>
<protein>
    <submittedName>
        <fullName evidence="1">Uncharacterized protein</fullName>
    </submittedName>
</protein>
<comment type="caution">
    <text evidence="1">The sequence shown here is derived from an EMBL/GenBank/DDBJ whole genome shotgun (WGS) entry which is preliminary data.</text>
</comment>
<name>A0A369UQW5_9GAMM</name>
<reference evidence="1 2" key="1">
    <citation type="submission" date="2018-07" db="EMBL/GenBank/DDBJ databases">
        <title>Dyella tabacisoli L4-6T, whole genome shotgun sequence.</title>
        <authorList>
            <person name="Zhou X.-K."/>
            <person name="Li W.-J."/>
            <person name="Duan Y.-Q."/>
        </authorList>
    </citation>
    <scope>NUCLEOTIDE SEQUENCE [LARGE SCALE GENOMIC DNA]</scope>
    <source>
        <strain evidence="1 2">L4-6</strain>
    </source>
</reference>
<dbReference type="Proteomes" id="UP000253782">
    <property type="component" value="Unassembled WGS sequence"/>
</dbReference>
<proteinExistence type="predicted"/>
<dbReference type="AlphaFoldDB" id="A0A369UQW5"/>
<keyword evidence="2" id="KW-1185">Reference proteome</keyword>
<evidence type="ECO:0000313" key="2">
    <source>
        <dbReference type="Proteomes" id="UP000253782"/>
    </source>
</evidence>
<organism evidence="1 2">
    <name type="scientific">Dyella tabacisoli</name>
    <dbReference type="NCBI Taxonomy" id="2282381"/>
    <lineage>
        <taxon>Bacteria</taxon>
        <taxon>Pseudomonadati</taxon>
        <taxon>Pseudomonadota</taxon>
        <taxon>Gammaproteobacteria</taxon>
        <taxon>Lysobacterales</taxon>
        <taxon>Rhodanobacteraceae</taxon>
        <taxon>Dyella</taxon>
    </lineage>
</organism>
<dbReference type="EMBL" id="QQAH01000005">
    <property type="protein sequence ID" value="RDD82445.1"/>
    <property type="molecule type" value="Genomic_DNA"/>
</dbReference>
<sequence length="131" mass="14588">MLLGLAVIPSIAQRWGSLRSPQPTERNHCVRDIDIRKLKEVINILLDHVIDMGVDSLPLEQSFYWKIHDDEKYAMSGTPDLVVGDLFDDLDFVEGVLLDKDNVVSYTLTEVAPILTYVGEVAFSKLGSKGG</sequence>